<feature type="transmembrane region" description="Helical" evidence="1">
    <location>
        <begin position="267"/>
        <end position="286"/>
    </location>
</feature>
<keyword evidence="1" id="KW-1133">Transmembrane helix</keyword>
<dbReference type="OMA" id="FYLFHNY"/>
<reference evidence="4" key="1">
    <citation type="submission" date="2015-09" db="EMBL/GenBank/DDBJ databases">
        <authorList>
            <consortium name="Pathogen Informatics"/>
        </authorList>
    </citation>
    <scope>NUCLEOTIDE SEQUENCE [LARGE SCALE GENOMIC DNA]</scope>
    <source>
        <strain evidence="4">Lake Konstanz</strain>
    </source>
</reference>
<sequence>MAPVKTSAASAKKADRQYVDKASPVGTEGASKLQWLRSGRSKEFEVLVPPATLTMRDIQSQIPKHFFNRSIGWSSFYVARDLVQVAVTMYVMMYFGEPAIAAVDSLVAGMSLGAAVTSVAYWLTRAIVWNAFWFVQGLNGTGIWVMAHECGHQAFSPWRSVNDAVGLVLHSAVLVPYHSWRITHGNHHKHTSHLTKDTVFIPSKEESILKEIIEESPIVSLFWMVITFTIGWPGYILWNAAGQDYGRFATHFDPRSPQFRSDEYNDVIISDLGIFAVLAAIGAAIYNFGFLTVWCYYLAPYMWVNFWLVFITYLQHTDIRLPHYTADEWNFVRGALCTIDRDFGAPLNWWLHHINDSHVVHHIFSQMPFYNAIQVTRTVLPDIIGEMHQTSKRTLWSSLWESWVECRYVVPKDGVAVYHK</sequence>
<feature type="transmembrane region" description="Helical" evidence="1">
    <location>
        <begin position="293"/>
        <end position="314"/>
    </location>
</feature>
<dbReference type="AlphaFoldDB" id="A0A0S4IVK0"/>
<dbReference type="EMBL" id="CYKH01000496">
    <property type="protein sequence ID" value="CUG02306.1"/>
    <property type="molecule type" value="Genomic_DNA"/>
</dbReference>
<feature type="transmembrane region" description="Helical" evidence="1">
    <location>
        <begin position="71"/>
        <end position="93"/>
    </location>
</feature>
<accession>A0A0S4IVK0</accession>
<feature type="transmembrane region" description="Helical" evidence="1">
    <location>
        <begin position="99"/>
        <end position="123"/>
    </location>
</feature>
<gene>
    <name evidence="3" type="ORF">BSAL_69665</name>
</gene>
<feature type="domain" description="Fatty acid desaturase" evidence="2">
    <location>
        <begin position="129"/>
        <end position="381"/>
    </location>
</feature>
<dbReference type="InterPro" id="IPR012171">
    <property type="entry name" value="Fatty_acid_desaturase"/>
</dbReference>
<keyword evidence="1" id="KW-0472">Membrane</keyword>
<dbReference type="Pfam" id="PF00487">
    <property type="entry name" value="FA_desaturase"/>
    <property type="match status" value="1"/>
</dbReference>
<dbReference type="InterPro" id="IPR005804">
    <property type="entry name" value="FA_desaturase_dom"/>
</dbReference>
<dbReference type="GO" id="GO:0006629">
    <property type="term" value="P:lipid metabolic process"/>
    <property type="evidence" value="ECO:0007669"/>
    <property type="project" value="InterPro"/>
</dbReference>
<dbReference type="OrthoDB" id="1461976at2759"/>
<evidence type="ECO:0000313" key="4">
    <source>
        <dbReference type="Proteomes" id="UP000051952"/>
    </source>
</evidence>
<evidence type="ECO:0000256" key="1">
    <source>
        <dbReference type="SAM" id="Phobius"/>
    </source>
</evidence>
<keyword evidence="4" id="KW-1185">Reference proteome</keyword>
<dbReference type="CDD" id="cd03507">
    <property type="entry name" value="Delta12-FADS-like"/>
    <property type="match status" value="1"/>
</dbReference>
<name>A0A0S4IVK0_BODSA</name>
<keyword evidence="1" id="KW-0812">Transmembrane</keyword>
<dbReference type="GO" id="GO:0016491">
    <property type="term" value="F:oxidoreductase activity"/>
    <property type="evidence" value="ECO:0007669"/>
    <property type="project" value="InterPro"/>
</dbReference>
<organism evidence="3 4">
    <name type="scientific">Bodo saltans</name>
    <name type="common">Flagellated protozoan</name>
    <dbReference type="NCBI Taxonomy" id="75058"/>
    <lineage>
        <taxon>Eukaryota</taxon>
        <taxon>Discoba</taxon>
        <taxon>Euglenozoa</taxon>
        <taxon>Kinetoplastea</taxon>
        <taxon>Metakinetoplastina</taxon>
        <taxon>Eubodonida</taxon>
        <taxon>Bodonidae</taxon>
        <taxon>Bodo</taxon>
    </lineage>
</organism>
<proteinExistence type="predicted"/>
<feature type="transmembrane region" description="Helical" evidence="1">
    <location>
        <begin position="218"/>
        <end position="238"/>
    </location>
</feature>
<evidence type="ECO:0000259" key="2">
    <source>
        <dbReference type="Pfam" id="PF00487"/>
    </source>
</evidence>
<evidence type="ECO:0000313" key="3">
    <source>
        <dbReference type="EMBL" id="CUG02306.1"/>
    </source>
</evidence>
<dbReference type="Proteomes" id="UP000051952">
    <property type="component" value="Unassembled WGS sequence"/>
</dbReference>
<protein>
    <submittedName>
        <fullName evidence="3">Fatty acid desaturase, putative</fullName>
    </submittedName>
</protein>
<dbReference type="VEuPathDB" id="TriTrypDB:BSAL_69665"/>
<dbReference type="PANTHER" id="PTHR32100">
    <property type="entry name" value="OMEGA-6 FATTY ACID DESATURASE, CHLOROPLASTIC"/>
    <property type="match status" value="1"/>
</dbReference>